<evidence type="ECO:0000313" key="1">
    <source>
        <dbReference type="EMBL" id="MBP1987096.1"/>
    </source>
</evidence>
<dbReference type="AlphaFoldDB" id="A0A8T4GW02"/>
<dbReference type="EMBL" id="JAGGLC010000003">
    <property type="protein sequence ID" value="MBP1987096.1"/>
    <property type="molecule type" value="Genomic_DNA"/>
</dbReference>
<name>A0A8T4GW02_9EURY</name>
<dbReference type="Proteomes" id="UP000823736">
    <property type="component" value="Unassembled WGS sequence"/>
</dbReference>
<protein>
    <submittedName>
        <fullName evidence="1">Uncharacterized protein</fullName>
    </submittedName>
</protein>
<proteinExistence type="predicted"/>
<accession>A0A8T4GW02</accession>
<gene>
    <name evidence="1" type="ORF">J2753_001594</name>
</gene>
<reference evidence="1" key="1">
    <citation type="submission" date="2021-03" db="EMBL/GenBank/DDBJ databases">
        <title>Genomic Encyclopedia of Type Strains, Phase IV (KMG-IV): sequencing the most valuable type-strain genomes for metagenomic binning, comparative biology and taxonomic classification.</title>
        <authorList>
            <person name="Goeker M."/>
        </authorList>
    </citation>
    <scope>NUCLEOTIDE SEQUENCE</scope>
    <source>
        <strain evidence="1">DSM 26232</strain>
    </source>
</reference>
<dbReference type="InterPro" id="IPR055926">
    <property type="entry name" value="DUF7503"/>
</dbReference>
<dbReference type="RefSeq" id="WP_209491376.1">
    <property type="nucleotide sequence ID" value="NZ_JAGGLC010000003.1"/>
</dbReference>
<sequence>MESNSSSMAAYLAEHPKMVGVLFTMLLLLSQSGTVAGAQGSTVGP</sequence>
<dbReference type="Pfam" id="PF24335">
    <property type="entry name" value="DUF7503"/>
    <property type="match status" value="1"/>
</dbReference>
<keyword evidence="2" id="KW-1185">Reference proteome</keyword>
<organism evidence="1 2">
    <name type="scientific">Halolamina salifodinae</name>
    <dbReference type="NCBI Taxonomy" id="1202767"/>
    <lineage>
        <taxon>Archaea</taxon>
        <taxon>Methanobacteriati</taxon>
        <taxon>Methanobacteriota</taxon>
        <taxon>Stenosarchaea group</taxon>
        <taxon>Halobacteria</taxon>
        <taxon>Halobacteriales</taxon>
        <taxon>Haloferacaceae</taxon>
    </lineage>
</organism>
<evidence type="ECO:0000313" key="2">
    <source>
        <dbReference type="Proteomes" id="UP000823736"/>
    </source>
</evidence>
<dbReference type="OrthoDB" id="210272at2157"/>
<comment type="caution">
    <text evidence="1">The sequence shown here is derived from an EMBL/GenBank/DDBJ whole genome shotgun (WGS) entry which is preliminary data.</text>
</comment>